<comment type="caution">
    <text evidence="2">The sequence shown here is derived from an EMBL/GenBank/DDBJ whole genome shotgun (WGS) entry which is preliminary data.</text>
</comment>
<evidence type="ECO:0000256" key="1">
    <source>
        <dbReference type="SAM" id="Phobius"/>
    </source>
</evidence>
<keyword evidence="1" id="KW-0472">Membrane</keyword>
<dbReference type="EMBL" id="JNFP01000100">
    <property type="protein sequence ID" value="KIA59633.1"/>
    <property type="molecule type" value="Genomic_DNA"/>
</dbReference>
<sequence length="129" mass="13490">MAKATALKVSVAIVAAVAIALVGVLVGTRLGSDKAEGSVATTEYWQTQPGKLDMQSQARNAISDLAVRRGGIASGFGETKYGQLTVIMSADITQKGETARLWFKVSFAAGEDSVMRLGEPESALTEAEL</sequence>
<feature type="transmembrane region" description="Helical" evidence="1">
    <location>
        <begin position="6"/>
        <end position="26"/>
    </location>
</feature>
<keyword evidence="1" id="KW-1133">Transmembrane helix</keyword>
<evidence type="ECO:0000313" key="3">
    <source>
        <dbReference type="Proteomes" id="UP000031364"/>
    </source>
</evidence>
<dbReference type="RefSeq" id="WP_043682827.1">
    <property type="nucleotide sequence ID" value="NZ_BDCI01000054.1"/>
</dbReference>
<accession>A0ABR4Z2U9</accession>
<proteinExistence type="predicted"/>
<dbReference type="Proteomes" id="UP000031364">
    <property type="component" value="Unassembled WGS sequence"/>
</dbReference>
<gene>
    <name evidence="2" type="ORF">FG87_41850</name>
</gene>
<reference evidence="2 3" key="1">
    <citation type="journal article" date="2014" name="Int. J. Syst. Evol. Microbiol.">
        <title>Nocardia vulneris sp. nov., isolated from wounds of human patients in North America.</title>
        <authorList>
            <person name="Lasker B.A."/>
            <person name="Bell M."/>
            <person name="Klenk H.P."/>
            <person name="Sproer C."/>
            <person name="Schumann C."/>
            <person name="Schumann P."/>
            <person name="Brown J.M."/>
        </authorList>
    </citation>
    <scope>NUCLEOTIDE SEQUENCE [LARGE SCALE GENOMIC DNA]</scope>
    <source>
        <strain evidence="2 3">W9851</strain>
    </source>
</reference>
<keyword evidence="1" id="KW-0812">Transmembrane</keyword>
<evidence type="ECO:0000313" key="2">
    <source>
        <dbReference type="EMBL" id="KIA59633.1"/>
    </source>
</evidence>
<name>A0ABR4Z2U9_9NOCA</name>
<protein>
    <submittedName>
        <fullName evidence="2">Uncharacterized protein</fullName>
    </submittedName>
</protein>
<keyword evidence="3" id="KW-1185">Reference proteome</keyword>
<organism evidence="2 3">
    <name type="scientific">Nocardia vulneris</name>
    <dbReference type="NCBI Taxonomy" id="1141657"/>
    <lineage>
        <taxon>Bacteria</taxon>
        <taxon>Bacillati</taxon>
        <taxon>Actinomycetota</taxon>
        <taxon>Actinomycetes</taxon>
        <taxon>Mycobacteriales</taxon>
        <taxon>Nocardiaceae</taxon>
        <taxon>Nocardia</taxon>
    </lineage>
</organism>